<dbReference type="Pfam" id="PF00656">
    <property type="entry name" value="Peptidase_C14"/>
    <property type="match status" value="1"/>
</dbReference>
<keyword evidence="7" id="KW-1185">Reference proteome</keyword>
<evidence type="ECO:0000256" key="2">
    <source>
        <dbReference type="RuleBase" id="RU003971"/>
    </source>
</evidence>
<evidence type="ECO:0000259" key="4">
    <source>
        <dbReference type="PROSITE" id="PS50207"/>
    </source>
</evidence>
<evidence type="ECO:0000256" key="1">
    <source>
        <dbReference type="ARBA" id="ARBA00010134"/>
    </source>
</evidence>
<dbReference type="PANTHER" id="PTHR10454:SF199">
    <property type="entry name" value="CASPASE FAMILY P20 DOMAIN-CONTAINING PROTEIN"/>
    <property type="match status" value="1"/>
</dbReference>
<dbReference type="InterPro" id="IPR029030">
    <property type="entry name" value="Caspase-like_dom_sf"/>
</dbReference>
<comment type="caution">
    <text evidence="6">The sequence shown here is derived from an EMBL/GenBank/DDBJ whole genome shotgun (WGS) entry which is preliminary data.</text>
</comment>
<organism evidence="6 7">
    <name type="scientific">Mytilus galloprovincialis</name>
    <name type="common">Mediterranean mussel</name>
    <dbReference type="NCBI Taxonomy" id="29158"/>
    <lineage>
        <taxon>Eukaryota</taxon>
        <taxon>Metazoa</taxon>
        <taxon>Spiralia</taxon>
        <taxon>Lophotrochozoa</taxon>
        <taxon>Mollusca</taxon>
        <taxon>Bivalvia</taxon>
        <taxon>Autobranchia</taxon>
        <taxon>Pteriomorphia</taxon>
        <taxon>Mytilida</taxon>
        <taxon>Mytiloidea</taxon>
        <taxon>Mytilidae</taxon>
        <taxon>Mytilinae</taxon>
        <taxon>Mytilus</taxon>
    </lineage>
</organism>
<proteinExistence type="inferred from homology"/>
<dbReference type="GO" id="GO:0006508">
    <property type="term" value="P:proteolysis"/>
    <property type="evidence" value="ECO:0007669"/>
    <property type="project" value="InterPro"/>
</dbReference>
<dbReference type="InterPro" id="IPR015917">
    <property type="entry name" value="Pept_C14A"/>
</dbReference>
<dbReference type="PROSITE" id="PS50207">
    <property type="entry name" value="CASPASE_P10"/>
    <property type="match status" value="1"/>
</dbReference>
<dbReference type="Gene3D" id="3.40.50.1460">
    <property type="match status" value="1"/>
</dbReference>
<dbReference type="PANTHER" id="PTHR10454">
    <property type="entry name" value="CASPASE"/>
    <property type="match status" value="1"/>
</dbReference>
<feature type="domain" description="Caspase family p20" evidence="5">
    <location>
        <begin position="151"/>
        <end position="292"/>
    </location>
</feature>
<dbReference type="EC" id="3.4.22.60" evidence="6"/>
<protein>
    <submittedName>
        <fullName evidence="6">Caspase 7</fullName>
        <ecNumber evidence="6">3.4.22.60</ecNumber>
    </submittedName>
</protein>
<dbReference type="InterPro" id="IPR011600">
    <property type="entry name" value="Pept_C14_caspase"/>
</dbReference>
<evidence type="ECO:0000313" key="6">
    <source>
        <dbReference type="EMBL" id="VDI04177.1"/>
    </source>
</evidence>
<feature type="region of interest" description="Disordered" evidence="3">
    <location>
        <begin position="75"/>
        <end position="117"/>
    </location>
</feature>
<dbReference type="PROSITE" id="PS50208">
    <property type="entry name" value="CASPASE_P20"/>
    <property type="match status" value="1"/>
</dbReference>
<evidence type="ECO:0000259" key="5">
    <source>
        <dbReference type="PROSITE" id="PS50208"/>
    </source>
</evidence>
<comment type="similarity">
    <text evidence="1 2">Belongs to the peptidase C14A family.</text>
</comment>
<evidence type="ECO:0000256" key="3">
    <source>
        <dbReference type="SAM" id="MobiDB-lite"/>
    </source>
</evidence>
<feature type="domain" description="Caspase family p10" evidence="4">
    <location>
        <begin position="332"/>
        <end position="393"/>
    </location>
</feature>
<dbReference type="GO" id="GO:0006915">
    <property type="term" value="P:apoptotic process"/>
    <property type="evidence" value="ECO:0007669"/>
    <property type="project" value="TreeGrafter"/>
</dbReference>
<accession>A0A8B6CGA6</accession>
<keyword evidence="6" id="KW-0378">Hydrolase</keyword>
<dbReference type="AlphaFoldDB" id="A0A8B6CGA6"/>
<dbReference type="SUPFAM" id="SSF52129">
    <property type="entry name" value="Caspase-like"/>
    <property type="match status" value="1"/>
</dbReference>
<sequence length="393" mass="44736">MCCDIKKESTHLKHLQSQASNKMTANLFLLRKFVLNNKDQPTHRSTLYSGISNISSVKSEDIHRIYILRKSINSMSEKPDETKRGPEEVDARGVGSQMDNSKRTKGGYDQADTSHAEDDQIMPSKEKVTPSVTNIETAAEFDSSTYRKCKNVGKAVIVSNFMEGYTEERRLGIRRYAEKDCDLLEKALTELGFEPWDGKDSKMVYKNLTKKVFTVLYNKVAKETNYRPKGDEGYTCVLFIVMSYGRSGLIQCHAEPGEKGDHPFVEQKDLQEAFQPQNNPSLALKPKLFIIQTIPEAEDSSDSPGAGKKTETKRIPREADFLTYTSDEYCINADHGNYFIKAIVDVLEDKEESALEIQRVLIRMNKKYKEYRNKETKKIPCVTSSLTKQLFLV</sequence>
<dbReference type="InterPro" id="IPR001309">
    <property type="entry name" value="Pept_C14_p20"/>
</dbReference>
<gene>
    <name evidence="6" type="ORF">MGAL_10B013754</name>
</gene>
<dbReference type="GO" id="GO:0005737">
    <property type="term" value="C:cytoplasm"/>
    <property type="evidence" value="ECO:0007669"/>
    <property type="project" value="TreeGrafter"/>
</dbReference>
<dbReference type="Proteomes" id="UP000596742">
    <property type="component" value="Unassembled WGS sequence"/>
</dbReference>
<dbReference type="GO" id="GO:0004197">
    <property type="term" value="F:cysteine-type endopeptidase activity"/>
    <property type="evidence" value="ECO:0007669"/>
    <property type="project" value="InterPro"/>
</dbReference>
<feature type="compositionally biased region" description="Basic and acidic residues" evidence="3">
    <location>
        <begin position="77"/>
        <end position="91"/>
    </location>
</feature>
<dbReference type="GO" id="GO:0043525">
    <property type="term" value="P:positive regulation of neuron apoptotic process"/>
    <property type="evidence" value="ECO:0007669"/>
    <property type="project" value="TreeGrafter"/>
</dbReference>
<reference evidence="6" key="1">
    <citation type="submission" date="2018-11" db="EMBL/GenBank/DDBJ databases">
        <authorList>
            <person name="Alioto T."/>
            <person name="Alioto T."/>
        </authorList>
    </citation>
    <scope>NUCLEOTIDE SEQUENCE</scope>
</reference>
<dbReference type="EMBL" id="UYJE01001686">
    <property type="protein sequence ID" value="VDI04177.1"/>
    <property type="molecule type" value="Genomic_DNA"/>
</dbReference>
<name>A0A8B6CGA6_MYTGA</name>
<dbReference type="SMART" id="SM00115">
    <property type="entry name" value="CASc"/>
    <property type="match status" value="1"/>
</dbReference>
<dbReference type="InterPro" id="IPR002398">
    <property type="entry name" value="Pept_C14"/>
</dbReference>
<dbReference type="InterPro" id="IPR002138">
    <property type="entry name" value="Pept_C14_p10"/>
</dbReference>
<evidence type="ECO:0000313" key="7">
    <source>
        <dbReference type="Proteomes" id="UP000596742"/>
    </source>
</evidence>
<dbReference type="OrthoDB" id="6127793at2759"/>